<sequence length="655" mass="73861">MSSNVIPLSLQHLWRAWNIRGFMLLSLSLQLLLALTAPLRRRTSNKLVILLVWSAFILSDWAAIFAFGLISNAQRGENPVVDDNIMAFWSAFLLVHLGGTDSITAFSLEDNALWLRHLVGLAVQVAVFFYIFLNTLPGNILVLPTAFIFVAGVNKYAERTRALYLASLENLKKSIFQLSTSGPESDEPHPSGEDQVIAERFFRTFKGLVVDIMPSYTERSMSRDFFLGRPSNQTFKLISLELSLMYGVFYTKFLAVSSRWGMCTRTMAFCSSITALVLFSLADKGNFNRIDVGVSYTLLVGVILLDMDSAIIQLEPDWVNPAESNWGYCSSIQSFIFVLLGIVTAILEIPLCVCGVGPLPDKPWSETVGAFNLLDYCFKESQRTSEGGKLRRAWNSLFDFVTEKFGIKDLVDELRYKAQNNHESDLWDYIFDKLHDKAVPIDNPGKAKEVSEAKGELALQKPDLMELTHYVTDLEFDEEILTWHVATEICHQVDGVGNGSKKKFSKVLSDYMLYLLVMQQKMTSAIADIGQIRFRDSCSEVRALWKISKPKDVKELCEKILEETTSHEPAHEAPTAGKSVLHNAGQLAKILRQSNNKWEIMSTVWVEILSYTANHCRPDSHARLVCEGGELISFIWLLMAHFGIGPRFPKHRPVR</sequence>
<name>A0ACB9SCG6_9MYRT</name>
<reference evidence="2" key="1">
    <citation type="journal article" date="2023" name="Front. Plant Sci.">
        <title>Chromosomal-level genome assembly of Melastoma candidum provides insights into trichome evolution.</title>
        <authorList>
            <person name="Zhong Y."/>
            <person name="Wu W."/>
            <person name="Sun C."/>
            <person name="Zou P."/>
            <person name="Liu Y."/>
            <person name="Dai S."/>
            <person name="Zhou R."/>
        </authorList>
    </citation>
    <scope>NUCLEOTIDE SEQUENCE [LARGE SCALE GENOMIC DNA]</scope>
</reference>
<dbReference type="Proteomes" id="UP001057402">
    <property type="component" value="Chromosome 2"/>
</dbReference>
<evidence type="ECO:0000313" key="1">
    <source>
        <dbReference type="EMBL" id="KAI4387514.1"/>
    </source>
</evidence>
<gene>
    <name evidence="1" type="ORF">MLD38_005342</name>
</gene>
<keyword evidence="2" id="KW-1185">Reference proteome</keyword>
<protein>
    <submittedName>
        <fullName evidence="1">Uncharacterized protein</fullName>
    </submittedName>
</protein>
<dbReference type="EMBL" id="CM042881">
    <property type="protein sequence ID" value="KAI4387514.1"/>
    <property type="molecule type" value="Genomic_DNA"/>
</dbReference>
<accession>A0ACB9SCG6</accession>
<comment type="caution">
    <text evidence="1">The sequence shown here is derived from an EMBL/GenBank/DDBJ whole genome shotgun (WGS) entry which is preliminary data.</text>
</comment>
<proteinExistence type="predicted"/>
<organism evidence="1 2">
    <name type="scientific">Melastoma candidum</name>
    <dbReference type="NCBI Taxonomy" id="119954"/>
    <lineage>
        <taxon>Eukaryota</taxon>
        <taxon>Viridiplantae</taxon>
        <taxon>Streptophyta</taxon>
        <taxon>Embryophyta</taxon>
        <taxon>Tracheophyta</taxon>
        <taxon>Spermatophyta</taxon>
        <taxon>Magnoliopsida</taxon>
        <taxon>eudicotyledons</taxon>
        <taxon>Gunneridae</taxon>
        <taxon>Pentapetalae</taxon>
        <taxon>rosids</taxon>
        <taxon>malvids</taxon>
        <taxon>Myrtales</taxon>
        <taxon>Melastomataceae</taxon>
        <taxon>Melastomatoideae</taxon>
        <taxon>Melastomateae</taxon>
        <taxon>Melastoma</taxon>
    </lineage>
</organism>
<evidence type="ECO:0000313" key="2">
    <source>
        <dbReference type="Proteomes" id="UP001057402"/>
    </source>
</evidence>